<feature type="transmembrane region" description="Helical" evidence="7">
    <location>
        <begin position="275"/>
        <end position="292"/>
    </location>
</feature>
<feature type="transmembrane region" description="Helical" evidence="7">
    <location>
        <begin position="249"/>
        <end position="269"/>
    </location>
</feature>
<feature type="domain" description="EamA" evidence="8">
    <location>
        <begin position="11"/>
        <end position="140"/>
    </location>
</feature>
<organism evidence="9 10">
    <name type="scientific">Rhodoluna lacicola</name>
    <dbReference type="NCBI Taxonomy" id="529884"/>
    <lineage>
        <taxon>Bacteria</taxon>
        <taxon>Bacillati</taxon>
        <taxon>Actinomycetota</taxon>
        <taxon>Actinomycetes</taxon>
        <taxon>Micrococcales</taxon>
        <taxon>Microbacteriaceae</taxon>
        <taxon>Luna cluster</taxon>
        <taxon>Luna-1 subcluster</taxon>
        <taxon>Rhodoluna</taxon>
    </lineage>
</organism>
<feature type="transmembrane region" description="Helical" evidence="7">
    <location>
        <begin position="153"/>
        <end position="173"/>
    </location>
</feature>
<comment type="subcellular location">
    <subcellularLocation>
        <location evidence="1">Cell membrane</location>
        <topology evidence="1">Multi-pass membrane protein</topology>
    </subcellularLocation>
</comment>
<feature type="transmembrane region" description="Helical" evidence="7">
    <location>
        <begin position="7"/>
        <end position="28"/>
    </location>
</feature>
<accession>A0A060JLF5</accession>
<feature type="transmembrane region" description="Helical" evidence="7">
    <location>
        <begin position="223"/>
        <end position="242"/>
    </location>
</feature>
<evidence type="ECO:0000256" key="6">
    <source>
        <dbReference type="ARBA" id="ARBA00023136"/>
    </source>
</evidence>
<dbReference type="PANTHER" id="PTHR42920">
    <property type="entry name" value="OS03G0707200 PROTEIN-RELATED"/>
    <property type="match status" value="1"/>
</dbReference>
<evidence type="ECO:0000313" key="9">
    <source>
        <dbReference type="EMBL" id="AIC47084.1"/>
    </source>
</evidence>
<evidence type="ECO:0000256" key="2">
    <source>
        <dbReference type="ARBA" id="ARBA00007362"/>
    </source>
</evidence>
<feature type="transmembrane region" description="Helical" evidence="7">
    <location>
        <begin position="34"/>
        <end position="56"/>
    </location>
</feature>
<dbReference type="HOGENOM" id="CLU_033863_21_3_11"/>
<dbReference type="EMBL" id="CP007490">
    <property type="protein sequence ID" value="AIC47084.1"/>
    <property type="molecule type" value="Genomic_DNA"/>
</dbReference>
<feature type="transmembrane region" description="Helical" evidence="7">
    <location>
        <begin position="124"/>
        <end position="141"/>
    </location>
</feature>
<keyword evidence="4 7" id="KW-0812">Transmembrane</keyword>
<dbReference type="KEGG" id="rla:Rhola_00002610"/>
<dbReference type="STRING" id="529884.Rhola_00002610"/>
<dbReference type="Proteomes" id="UP000067708">
    <property type="component" value="Chromosome"/>
</dbReference>
<gene>
    <name evidence="9" type="ORF">Rhola_00002610</name>
</gene>
<evidence type="ECO:0000313" key="10">
    <source>
        <dbReference type="Proteomes" id="UP000067708"/>
    </source>
</evidence>
<dbReference type="PANTHER" id="PTHR42920:SF5">
    <property type="entry name" value="EAMA DOMAIN-CONTAINING PROTEIN"/>
    <property type="match status" value="1"/>
</dbReference>
<reference evidence="9 10" key="1">
    <citation type="journal article" date="2014" name="Int. J. Syst. Evol. Microbiol.">
        <title>Rhodoluna lacicola gen. nov., sp. nov., a planktonic freshwater bacterium with stream-lined genome.</title>
        <authorList>
            <person name="Hahn M."/>
            <person name="Schmidt J."/>
            <person name="Taipale S.J."/>
            <person name="Doolittle W.F."/>
            <person name="Koll U."/>
        </authorList>
    </citation>
    <scope>NUCLEOTIDE SEQUENCE [LARGE SCALE GENOMIC DNA]</scope>
    <source>
        <strain evidence="9 10">MWH-Ta8</strain>
    </source>
</reference>
<comment type="similarity">
    <text evidence="2">Belongs to the EamA transporter family.</text>
</comment>
<proteinExistence type="inferred from homology"/>
<dbReference type="SUPFAM" id="SSF103481">
    <property type="entry name" value="Multidrug resistance efflux transporter EmrE"/>
    <property type="match status" value="1"/>
</dbReference>
<keyword evidence="10" id="KW-1185">Reference proteome</keyword>
<dbReference type="InterPro" id="IPR000620">
    <property type="entry name" value="EamA_dom"/>
</dbReference>
<feature type="transmembrane region" description="Helical" evidence="7">
    <location>
        <begin position="91"/>
        <end position="112"/>
    </location>
</feature>
<dbReference type="RefSeq" id="WP_051636165.1">
    <property type="nucleotide sequence ID" value="NZ_AP026911.1"/>
</dbReference>
<dbReference type="InterPro" id="IPR051258">
    <property type="entry name" value="Diverse_Substrate_Transporter"/>
</dbReference>
<evidence type="ECO:0000256" key="7">
    <source>
        <dbReference type="SAM" id="Phobius"/>
    </source>
</evidence>
<feature type="transmembrane region" description="Helical" evidence="7">
    <location>
        <begin position="68"/>
        <end position="85"/>
    </location>
</feature>
<evidence type="ECO:0000256" key="3">
    <source>
        <dbReference type="ARBA" id="ARBA00022475"/>
    </source>
</evidence>
<name>A0A060JLF5_9MICO</name>
<dbReference type="OrthoDB" id="4833087at2"/>
<keyword evidence="3" id="KW-1003">Cell membrane</keyword>
<evidence type="ECO:0000259" key="8">
    <source>
        <dbReference type="Pfam" id="PF00892"/>
    </source>
</evidence>
<protein>
    <submittedName>
        <fullName evidence="9">EamA-like transporter family</fullName>
    </submittedName>
</protein>
<sequence>MNQPKRGLSSVDIAILGAALVWGGSYLASRELTHFASLWGMMAIRFVLAGVILYLIRAFKPVKFTKMDVISSLGIAVTLATVMTVETTGIYLTSATNSGLIISLSILFTPIIEGLVSKFWMPRMFYVSAIGAIIGVAILISGNGFTEPNLGDLLMIVAAALRAVHTVSQSYFTHGKFTKGKPVDTTNVTILQLIFAGLFFLVLDPIGTVDAAVTYGAREWMLMGTLVLFSTVYGFIVMLWAIRKTSASRVALLQGTEPIWAVVIAVVIGGELMNAIGWLGGAIIVAACYWGLGIENRAREARALTPAT</sequence>
<evidence type="ECO:0000256" key="5">
    <source>
        <dbReference type="ARBA" id="ARBA00022989"/>
    </source>
</evidence>
<evidence type="ECO:0000256" key="4">
    <source>
        <dbReference type="ARBA" id="ARBA00022692"/>
    </source>
</evidence>
<evidence type="ECO:0000256" key="1">
    <source>
        <dbReference type="ARBA" id="ARBA00004651"/>
    </source>
</evidence>
<dbReference type="Pfam" id="PF00892">
    <property type="entry name" value="EamA"/>
    <property type="match status" value="2"/>
</dbReference>
<keyword evidence="5 7" id="KW-1133">Transmembrane helix</keyword>
<keyword evidence="6 7" id="KW-0472">Membrane</keyword>
<dbReference type="eggNOG" id="COG0697">
    <property type="taxonomic scope" value="Bacteria"/>
</dbReference>
<feature type="domain" description="EamA" evidence="8">
    <location>
        <begin position="150"/>
        <end position="289"/>
    </location>
</feature>
<dbReference type="InterPro" id="IPR037185">
    <property type="entry name" value="EmrE-like"/>
</dbReference>
<dbReference type="AlphaFoldDB" id="A0A060JLF5"/>
<dbReference type="GO" id="GO:0005886">
    <property type="term" value="C:plasma membrane"/>
    <property type="evidence" value="ECO:0007669"/>
    <property type="project" value="UniProtKB-SubCell"/>
</dbReference>